<name>A0A4R5CC81_9ACTN</name>
<reference evidence="1 2" key="1">
    <citation type="submission" date="2019-03" db="EMBL/GenBank/DDBJ databases">
        <title>Draft genome sequences of novel Actinobacteria.</title>
        <authorList>
            <person name="Sahin N."/>
            <person name="Ay H."/>
            <person name="Saygin H."/>
        </authorList>
    </citation>
    <scope>NUCLEOTIDE SEQUENCE [LARGE SCALE GENOMIC DNA]</scope>
    <source>
        <strain evidence="1 2">H3C3</strain>
    </source>
</reference>
<proteinExistence type="predicted"/>
<dbReference type="RefSeq" id="WP_131888743.1">
    <property type="nucleotide sequence ID" value="NZ_SMKU01000002.1"/>
</dbReference>
<dbReference type="AlphaFoldDB" id="A0A4R5CC81"/>
<gene>
    <name evidence="1" type="ORF">E1298_00695</name>
</gene>
<keyword evidence="2" id="KW-1185">Reference proteome</keyword>
<dbReference type="EMBL" id="SMKU01000002">
    <property type="protein sequence ID" value="TDD97581.1"/>
    <property type="molecule type" value="Genomic_DNA"/>
</dbReference>
<evidence type="ECO:0000313" key="1">
    <source>
        <dbReference type="EMBL" id="TDD97581.1"/>
    </source>
</evidence>
<accession>A0A4R5CC81</accession>
<comment type="caution">
    <text evidence="1">The sequence shown here is derived from an EMBL/GenBank/DDBJ whole genome shotgun (WGS) entry which is preliminary data.</text>
</comment>
<evidence type="ECO:0000313" key="2">
    <source>
        <dbReference type="Proteomes" id="UP000294513"/>
    </source>
</evidence>
<protein>
    <submittedName>
        <fullName evidence="1">Uncharacterized protein</fullName>
    </submittedName>
</protein>
<organism evidence="1 2">
    <name type="scientific">Actinomadura rubrisoli</name>
    <dbReference type="NCBI Taxonomy" id="2530368"/>
    <lineage>
        <taxon>Bacteria</taxon>
        <taxon>Bacillati</taxon>
        <taxon>Actinomycetota</taxon>
        <taxon>Actinomycetes</taxon>
        <taxon>Streptosporangiales</taxon>
        <taxon>Thermomonosporaceae</taxon>
        <taxon>Actinomadura</taxon>
    </lineage>
</organism>
<dbReference type="Proteomes" id="UP000294513">
    <property type="component" value="Unassembled WGS sequence"/>
</dbReference>
<sequence>MITEAVIRVILHCSRCNTPFVDDDVAPGAPILWAPTELVEVFPSDMNEWDDVQGWMRVGARVLCPGCWRSDREDALPTEITALPAVDAANVVREQTGYTSVEALERVFYNVRKRPGLDDGWRPVTGTAGTS</sequence>